<dbReference type="InterPro" id="IPR055132">
    <property type="entry name" value="RNase_J_b_CASP"/>
</dbReference>
<dbReference type="SUPFAM" id="SSF56281">
    <property type="entry name" value="Metallo-hydrolase/oxidoreductase"/>
    <property type="match status" value="1"/>
</dbReference>
<dbReference type="AlphaFoldDB" id="B3QZL0"/>
<dbReference type="InterPro" id="IPR041636">
    <property type="entry name" value="RNase_J_C"/>
</dbReference>
<dbReference type="PANTHER" id="PTHR43694">
    <property type="entry name" value="RIBONUCLEASE J"/>
    <property type="match status" value="1"/>
</dbReference>
<keyword evidence="3" id="KW-0378">Hydrolase</keyword>
<evidence type="ECO:0000259" key="2">
    <source>
        <dbReference type="Pfam" id="PF22505"/>
    </source>
</evidence>
<dbReference type="eggNOG" id="COG0595">
    <property type="taxonomic scope" value="Bacteria"/>
</dbReference>
<evidence type="ECO:0000313" key="3">
    <source>
        <dbReference type="EMBL" id="CAP18397.1"/>
    </source>
</evidence>
<dbReference type="EMBL" id="CU469464">
    <property type="protein sequence ID" value="CAP18397.1"/>
    <property type="molecule type" value="Genomic_DNA"/>
</dbReference>
<organism evidence="4">
    <name type="scientific">Phytoplasma mali (strain AT)</name>
    <dbReference type="NCBI Taxonomy" id="482235"/>
    <lineage>
        <taxon>Bacteria</taxon>
        <taxon>Bacillati</taxon>
        <taxon>Mycoplasmatota</taxon>
        <taxon>Mollicutes</taxon>
        <taxon>Acholeplasmatales</taxon>
        <taxon>Acholeplasmataceae</taxon>
        <taxon>Candidatus Phytoplasma</taxon>
        <taxon>16SrX (Apple proliferation group)</taxon>
    </lineage>
</organism>
<dbReference type="Pfam" id="PF22505">
    <property type="entry name" value="RNase_J_b_CASP"/>
    <property type="match status" value="1"/>
</dbReference>
<protein>
    <submittedName>
        <fullName evidence="3">Zn-dependent hydrolase</fullName>
    </submittedName>
</protein>
<dbReference type="InterPro" id="IPR036866">
    <property type="entry name" value="RibonucZ/Hydroxyglut_hydro"/>
</dbReference>
<sequence length="559" mass="65492">MKEIQFFALGGLNENGKNFYLLKIKKSYFIIDAGLKYPNEIMYGIDCIIADYNQLEKIKDQIQGIFLTSASETYVGAFAYLIQYLKKPVYTTYFIMQVLKKYLKKHKIIYQDLELNILKDDQIVIFTDTKVSFFLITQYLPETFGLAFETEKGFVVYSNEVQLLQQKDKSFFTDFFKLTSIAKQKVLAFFTTSQKAFISGEPEKLQNIHYCLNSYFINLQRNIIIVLLIPDLLKIQLIIDIAVKRNLKIAILGRKSQIIMDVALQKKYLKIPDSNFVNLKKIEDHLNYKNLVVIVVGKQFEPFYRLQRMCKKTDRLVHLTSEDKVLLMSVESAGSARIYSKTLDFLSRNNVSIDILIKDLLTYSYNFSENLKFMLNLLKPKYLIPISGEYRHQYQVKKISNELDYLDKNIFLLENGDIWHYDFKKEPYVQKKAFKKLGEILIDGTPVEDGNDFIMKDREFLAMDGVIIFIANISIKNKKILGKTELVSKGFIASNEVNNVFFAKLKQNFENKIEFFLKQNNLKWLVFKKNLREELIKFIFKEIRKKPIVIPILITIGNY</sequence>
<dbReference type="Gene3D" id="3.10.20.580">
    <property type="match status" value="1"/>
</dbReference>
<dbReference type="GO" id="GO:0016787">
    <property type="term" value="F:hydrolase activity"/>
    <property type="evidence" value="ECO:0007669"/>
    <property type="project" value="UniProtKB-KW"/>
</dbReference>
<dbReference type="Gene3D" id="3.60.15.10">
    <property type="entry name" value="Ribonuclease Z/Hydroxyacylglutathione hydrolase-like"/>
    <property type="match status" value="1"/>
</dbReference>
<dbReference type="Proteomes" id="UP000002020">
    <property type="component" value="Chromosome"/>
</dbReference>
<gene>
    <name evidence="3" type="ordered locus">ATP_00210</name>
</gene>
<dbReference type="HOGENOM" id="CLU_008727_3_0_14"/>
<proteinExistence type="predicted"/>
<dbReference type="InterPro" id="IPR042173">
    <property type="entry name" value="RNase_J_2"/>
</dbReference>
<evidence type="ECO:0000259" key="1">
    <source>
        <dbReference type="Pfam" id="PF17770"/>
    </source>
</evidence>
<dbReference type="PANTHER" id="PTHR43694:SF1">
    <property type="entry name" value="RIBONUCLEASE J"/>
    <property type="match status" value="1"/>
</dbReference>
<feature type="domain" description="Ribonuclease J C-terminal" evidence="1">
    <location>
        <begin position="454"/>
        <end position="556"/>
    </location>
</feature>
<dbReference type="STRING" id="37692.ATP_00210"/>
<dbReference type="Gene3D" id="3.40.50.10710">
    <property type="entry name" value="Metallo-hydrolase/oxidoreductase"/>
    <property type="match status" value="1"/>
</dbReference>
<name>B3QZL0_PHYMT</name>
<keyword evidence="4" id="KW-1185">Reference proteome</keyword>
<reference evidence="3 4" key="1">
    <citation type="journal article" date="2008" name="BMC Genomics">
        <title>The linear chromosome of the plant-pathogenic mycoplasma 'Candidatus Phytoplasma mali'.</title>
        <authorList>
            <person name="Kube M."/>
            <person name="Schneider B."/>
            <person name="Kuhl H."/>
            <person name="Dandekar T."/>
            <person name="Heitmann K."/>
            <person name="Migdoll A.M."/>
            <person name="Reinhardt R."/>
            <person name="Seemueller E."/>
        </authorList>
    </citation>
    <scope>NUCLEOTIDE SEQUENCE [LARGE SCALE GENOMIC DNA]</scope>
    <source>
        <strain evidence="3 4">AT</strain>
    </source>
</reference>
<feature type="domain" description="Ribonuclease J beta-CASP" evidence="2">
    <location>
        <begin position="222"/>
        <end position="343"/>
    </location>
</feature>
<dbReference type="Pfam" id="PF17770">
    <property type="entry name" value="RNase_J_C"/>
    <property type="match status" value="1"/>
</dbReference>
<dbReference type="KEGG" id="pml:ATP_00210"/>
<accession>B3QZL0</accession>
<dbReference type="CDD" id="cd07714">
    <property type="entry name" value="RNaseJ_MBL-fold"/>
    <property type="match status" value="1"/>
</dbReference>
<evidence type="ECO:0000313" key="4">
    <source>
        <dbReference type="Proteomes" id="UP000002020"/>
    </source>
</evidence>